<dbReference type="PANTHER" id="PTHR23236">
    <property type="entry name" value="EUKARYOTIC TRANSLATION INITIATION FACTOR 4B/4H"/>
    <property type="match status" value="1"/>
</dbReference>
<dbReference type="Pfam" id="PF00076">
    <property type="entry name" value="RRM_1"/>
    <property type="match status" value="1"/>
</dbReference>
<sequence>MASTIDNNSNSCSMDEEMEAEAKILRQIQTKLAAKMEIGKVCLPTEEEQKAIDSRSVFVGNVEFGATVEELETHFKGCGEIVRTTIPKDKMTNRQKNFAYIEFECAASVEYAAVMNGSTFRGRPIVVTAKRTNKPGMGAARGRGGHGGFRGCGGHQTVVIKYVYVNGPAPRGHGGFRRGRGRFNPY</sequence>
<dbReference type="SUPFAM" id="SSF54928">
    <property type="entry name" value="RNA-binding domain, RBD"/>
    <property type="match status" value="1"/>
</dbReference>
<dbReference type="PROSITE" id="PS50102">
    <property type="entry name" value="RRM"/>
    <property type="match status" value="1"/>
</dbReference>
<evidence type="ECO:0000313" key="4">
    <source>
        <dbReference type="EMBL" id="KAF1764320.1"/>
    </source>
</evidence>
<dbReference type="InterPro" id="IPR012677">
    <property type="entry name" value="Nucleotide-bd_a/b_plait_sf"/>
</dbReference>
<dbReference type="GO" id="GO:0008143">
    <property type="term" value="F:poly(A) binding"/>
    <property type="evidence" value="ECO:0007669"/>
    <property type="project" value="TreeGrafter"/>
</dbReference>
<evidence type="ECO:0000259" key="3">
    <source>
        <dbReference type="PROSITE" id="PS50102"/>
    </source>
</evidence>
<organism evidence="4 5">
    <name type="scientific">Caenorhabditis remanei</name>
    <name type="common">Caenorhabditis vulgaris</name>
    <dbReference type="NCBI Taxonomy" id="31234"/>
    <lineage>
        <taxon>Eukaryota</taxon>
        <taxon>Metazoa</taxon>
        <taxon>Ecdysozoa</taxon>
        <taxon>Nematoda</taxon>
        <taxon>Chromadorea</taxon>
        <taxon>Rhabditida</taxon>
        <taxon>Rhabditina</taxon>
        <taxon>Rhabditomorpha</taxon>
        <taxon>Rhabditoidea</taxon>
        <taxon>Rhabditidae</taxon>
        <taxon>Peloderinae</taxon>
        <taxon>Caenorhabditis</taxon>
    </lineage>
</organism>
<dbReference type="AlphaFoldDB" id="A0A6A5H926"/>
<dbReference type="PANTHER" id="PTHR23236:SF23">
    <property type="entry name" value="RNA-BINDING PROTEIN EEED8.12-RELATED"/>
    <property type="match status" value="1"/>
</dbReference>
<reference evidence="4 5" key="1">
    <citation type="submission" date="2019-12" db="EMBL/GenBank/DDBJ databases">
        <title>Chromosome-level assembly of the Caenorhabditis remanei genome.</title>
        <authorList>
            <person name="Teterina A.A."/>
            <person name="Willis J.H."/>
            <person name="Phillips P.C."/>
        </authorList>
    </citation>
    <scope>NUCLEOTIDE SEQUENCE [LARGE SCALE GENOMIC DNA]</scope>
    <source>
        <strain evidence="4 5">PX506</strain>
        <tissue evidence="4">Whole organism</tissue>
    </source>
</reference>
<gene>
    <name evidence="4" type="ORF">GCK72_004267</name>
</gene>
<dbReference type="Proteomes" id="UP000483820">
    <property type="component" value="Chromosome II"/>
</dbReference>
<dbReference type="SMART" id="SM00360">
    <property type="entry name" value="RRM"/>
    <property type="match status" value="1"/>
</dbReference>
<dbReference type="EMBL" id="WUAV01000002">
    <property type="protein sequence ID" value="KAF1764320.1"/>
    <property type="molecule type" value="Genomic_DNA"/>
</dbReference>
<dbReference type="Gene3D" id="3.30.70.330">
    <property type="match status" value="1"/>
</dbReference>
<name>A0A6A5H926_CAERE</name>
<protein>
    <recommendedName>
        <fullName evidence="3">RRM domain-containing protein</fullName>
    </recommendedName>
</protein>
<accession>A0A6A5H926</accession>
<evidence type="ECO:0000256" key="1">
    <source>
        <dbReference type="ARBA" id="ARBA00022884"/>
    </source>
</evidence>
<comment type="caution">
    <text evidence="4">The sequence shown here is derived from an EMBL/GenBank/DDBJ whole genome shotgun (WGS) entry which is preliminary data.</text>
</comment>
<dbReference type="KEGG" id="crq:GCK72_004267"/>
<dbReference type="InterPro" id="IPR035979">
    <property type="entry name" value="RBD_domain_sf"/>
</dbReference>
<dbReference type="CDD" id="cd12306">
    <property type="entry name" value="RRM_II_PABPs"/>
    <property type="match status" value="1"/>
</dbReference>
<dbReference type="GO" id="GO:0005634">
    <property type="term" value="C:nucleus"/>
    <property type="evidence" value="ECO:0007669"/>
    <property type="project" value="TreeGrafter"/>
</dbReference>
<dbReference type="InterPro" id="IPR000504">
    <property type="entry name" value="RRM_dom"/>
</dbReference>
<evidence type="ECO:0000313" key="5">
    <source>
        <dbReference type="Proteomes" id="UP000483820"/>
    </source>
</evidence>
<feature type="domain" description="RRM" evidence="3">
    <location>
        <begin position="55"/>
        <end position="132"/>
    </location>
</feature>
<dbReference type="CTD" id="9803948"/>
<dbReference type="RefSeq" id="XP_003091888.2">
    <property type="nucleotide sequence ID" value="XM_003091840.2"/>
</dbReference>
<keyword evidence="1 2" id="KW-0694">RNA-binding</keyword>
<evidence type="ECO:0000256" key="2">
    <source>
        <dbReference type="PROSITE-ProRule" id="PRU00176"/>
    </source>
</evidence>
<dbReference type="GeneID" id="9803948"/>
<proteinExistence type="predicted"/>